<organism evidence="2 3">
    <name type="scientific">Eumeta variegata</name>
    <name type="common">Bagworm moth</name>
    <name type="synonym">Eumeta japonica</name>
    <dbReference type="NCBI Taxonomy" id="151549"/>
    <lineage>
        <taxon>Eukaryota</taxon>
        <taxon>Metazoa</taxon>
        <taxon>Ecdysozoa</taxon>
        <taxon>Arthropoda</taxon>
        <taxon>Hexapoda</taxon>
        <taxon>Insecta</taxon>
        <taxon>Pterygota</taxon>
        <taxon>Neoptera</taxon>
        <taxon>Endopterygota</taxon>
        <taxon>Lepidoptera</taxon>
        <taxon>Glossata</taxon>
        <taxon>Ditrysia</taxon>
        <taxon>Tineoidea</taxon>
        <taxon>Psychidae</taxon>
        <taxon>Oiketicinae</taxon>
        <taxon>Eumeta</taxon>
    </lineage>
</organism>
<gene>
    <name evidence="2" type="ORF">EVAR_60404_1</name>
</gene>
<dbReference type="OrthoDB" id="425681at2759"/>
<evidence type="ECO:0000313" key="2">
    <source>
        <dbReference type="EMBL" id="GBP77692.1"/>
    </source>
</evidence>
<dbReference type="EMBL" id="BGZK01001342">
    <property type="protein sequence ID" value="GBP77692.1"/>
    <property type="molecule type" value="Genomic_DNA"/>
</dbReference>
<accession>A0A4C1YS46</accession>
<keyword evidence="3" id="KW-1185">Reference proteome</keyword>
<proteinExistence type="predicted"/>
<dbReference type="AlphaFoldDB" id="A0A4C1YS46"/>
<protein>
    <submittedName>
        <fullName evidence="2">Uncharacterized protein</fullName>
    </submittedName>
</protein>
<evidence type="ECO:0000256" key="1">
    <source>
        <dbReference type="SAM" id="MobiDB-lite"/>
    </source>
</evidence>
<name>A0A4C1YS46_EUMVA</name>
<reference evidence="2 3" key="1">
    <citation type="journal article" date="2019" name="Commun. Biol.">
        <title>The bagworm genome reveals a unique fibroin gene that provides high tensile strength.</title>
        <authorList>
            <person name="Kono N."/>
            <person name="Nakamura H."/>
            <person name="Ohtoshi R."/>
            <person name="Tomita M."/>
            <person name="Numata K."/>
            <person name="Arakawa K."/>
        </authorList>
    </citation>
    <scope>NUCLEOTIDE SEQUENCE [LARGE SCALE GENOMIC DNA]</scope>
</reference>
<evidence type="ECO:0000313" key="3">
    <source>
        <dbReference type="Proteomes" id="UP000299102"/>
    </source>
</evidence>
<dbReference type="Proteomes" id="UP000299102">
    <property type="component" value="Unassembled WGS sequence"/>
</dbReference>
<feature type="region of interest" description="Disordered" evidence="1">
    <location>
        <begin position="165"/>
        <end position="184"/>
    </location>
</feature>
<comment type="caution">
    <text evidence="2">The sequence shown here is derived from an EMBL/GenBank/DDBJ whole genome shotgun (WGS) entry which is preliminary data.</text>
</comment>
<sequence length="184" mass="20209">MIERSIITGPAPRAALLEGRVPIKAPRFEITALREDMPHFKVVKRGWLTTFIMFAHDPGHPRGSGDCGYAALCVARRVLFAEGGKVEQVKELRPDLGSLFINDGKHDRDIERRVNAGDEVNGALLAIMNSKSVFRQGRLAIHNGVLIPTLKHKAESSDDRMVKSVVLNQKEPGLNPGQTGPSNE</sequence>